<sequence>MRLVFRGSQINFSQNWHHSVVGIQNVESLFNVALNAHPQSSLNITLSPTDHISFFGTQLAPHGYSQTRKSRVYQNNNLKHSVDVFQAKVQNPASFNQTINCTHQHYSLTFLLTSTWFGQALESDFPNLFSGGSGGNGGSNSNFSLFPENHNNQSSSNNPPESGIPLDLLILDTDKIEALTDETLDVEANEFAENSPHSSEQSAASKAHTPNEQDAEQPQIAANHRRHDYAEENYHLHKGGSPPVQTVDPAMTASHSVEVVSVSTTPGVEENAGESFCRFNVTLSEAPVETATFSYSLTSLTATVGEDFSSILFATNGVSVGSGQLVVPPGISTFVVMVSIKEDTVFENSENFNFTVGGKSAMGTIQDNDPHPEIIEISLNTEDVLESDSVGFDVKMSQASVVETSFSFDFLEGSAVKGTDFSSIASFSDGVSFDSTTKEITVSPHIDRFSFTVDTYQDSVDEPNESIIVSVGGKQAVANIIDDDAAPEVEEIQDAVNAFGSTIYESQSAIFTVNLTNPASQTTQYHLSLSNLTATSVEDYSFDWSFTEGVTFDATTGLLSVPAYVASFQMLVPTIGDLIDEPDETFRMDIDNESATATIVDDDPLPAITFVSNGLNPFGQQIDEGDPAHFTVSLTNPSSSQLSYNLNLSDITAVASADYSTLLSFTDGVTYDGLLDLLYVPAGISTFSVSLSTIQDPYGEVDESFSLTVGGKTGTAVILDDDPHSPVITVSDALDFSGNPVDEADVAIFTVSLSSPLGYSAEYSVSLTDGTATVSSDYSNAMVFSGNVAYDSGTGKVTVPAGETIFTVSVPTNTDTTDENNETFTLRVGGDSGIATIIDDDPAPTITSVSNAVDSGGNVVDEAEGAVFTVSLSNPSAFSVDFSLVLANGTATLTSDYTNAITFSDGVTYNSGTGLVSVPAGVTSFTVTVPTVTDNIDESNETFTLTVGGQSGTATIIDDDPAPTITSVSNAVDSGGNAVDEAENAVFTVSLSNPSAFSVNFLLALTNGTATLTDDYTSTMVFSDGVTYNGGTGLVTVPAGVTSFTVTVPTVSDTIDEADETFTLTIGGQTGTASILDDDITTPIVSLTDDANDNSIILAAEGAATSTNIEVTINHDKFVAGGSVVIDVINDTNLSTVELIYAGGTLEFAGGGAASGYSYNSSTGVISWNEPTTPDGKTLDVSAYQIDVRANTSSTGNDGALMDDLPTASSGNLLESADSALISFAFSESISDAVDDASLVDTKETDVTVSALPARDTLVFVDDNGEFQFVEAGDTFTSDTEMRVLQSHQHFGENSIYTDVSMAGTNSVSEGDVTIRAVTYTGDSPDQASVLTSQLLAYGNSSPLYSFDGLGVDSGSGTAEVDSLYKESLVIDFGTKTMRDVQIDLQSVLYAPTGSAGAITHAIVLNNNVQLADYSYTDIMNNTDGRAIISIEESGGFDEIRLYVVSIDPLVNRNFTVSAIRATEYTSPQNIDFYATDSSGQTSSTEALTIDYNSEGLDATGNLARDSFRVVGGENATNPDQMSVTFREDYWGKITGSDGTPEYTDSGISYSSTSAQAVHGYGGDDRIETAAGDDLIFTGATGGTLGTDDELEMLPIDIRNSEFATRPLGNDASSLTNLNGILVVDVISGLTVDIANGGSGNDIIHGGEGTDFLYGHTDNDWLFGYNHNDLIRGGEGNDRIYGGLGHDVMLGDGGDDIFYWMQEDIDASIFEQDEVTGFVEGEDMIDLSDLLSSGSNTLDLLWITENAGGTSIIHIDTDQDGLSDQDIYIRFFDLDNWSSGGTFKSGIFTPETEALLFTGAETITITATQITIDVPDTIVI</sequence>
<dbReference type="InterPro" id="IPR018511">
    <property type="entry name" value="Hemolysin-typ_Ca-bd_CS"/>
</dbReference>
<protein>
    <submittedName>
        <fullName evidence="7">Serralysin</fullName>
        <ecNumber evidence="7">3.4.24.40</ecNumber>
    </submittedName>
</protein>
<gene>
    <name evidence="7" type="primary">prtA</name>
    <name evidence="7" type="ORF">GMA8713_02769</name>
</gene>
<dbReference type="GO" id="GO:0005509">
    <property type="term" value="F:calcium ion binding"/>
    <property type="evidence" value="ECO:0007669"/>
    <property type="project" value="InterPro"/>
</dbReference>
<dbReference type="SUPFAM" id="SSF51120">
    <property type="entry name" value="beta-Roll"/>
    <property type="match status" value="1"/>
</dbReference>
<dbReference type="EMBL" id="FIZY01000025">
    <property type="protein sequence ID" value="CZF83709.1"/>
    <property type="molecule type" value="Genomic_DNA"/>
</dbReference>
<dbReference type="GO" id="GO:0016020">
    <property type="term" value="C:membrane"/>
    <property type="evidence" value="ECO:0007669"/>
    <property type="project" value="InterPro"/>
</dbReference>
<evidence type="ECO:0000256" key="5">
    <source>
        <dbReference type="SAM" id="MobiDB-lite"/>
    </source>
</evidence>
<dbReference type="OrthoDB" id="5918423at2"/>
<dbReference type="InterPro" id="IPR011049">
    <property type="entry name" value="Serralysin-like_metalloprot_C"/>
</dbReference>
<evidence type="ECO:0000313" key="8">
    <source>
        <dbReference type="Proteomes" id="UP000073601"/>
    </source>
</evidence>
<dbReference type="Pfam" id="PF00353">
    <property type="entry name" value="HemolysinCabind"/>
    <property type="match status" value="3"/>
</dbReference>
<keyword evidence="4" id="KW-0813">Transport</keyword>
<feature type="domain" description="Calx-beta" evidence="6">
    <location>
        <begin position="743"/>
        <end position="830"/>
    </location>
</feature>
<proteinExistence type="predicted"/>
<feature type="domain" description="Calx-beta" evidence="6">
    <location>
        <begin position="372"/>
        <end position="482"/>
    </location>
</feature>
<dbReference type="NCBIfam" id="TIGR03661">
    <property type="entry name" value="T1SS_VCA0849"/>
    <property type="match status" value="1"/>
</dbReference>
<keyword evidence="2" id="KW-0677">Repeat</keyword>
<keyword evidence="8" id="KW-1185">Reference proteome</keyword>
<dbReference type="PANTHER" id="PTHR11878:SF65">
    <property type="entry name" value="NA_CA-EXCHANGE PROTEIN, ISOFORM G"/>
    <property type="match status" value="1"/>
</dbReference>
<dbReference type="EC" id="3.4.24.40" evidence="7"/>
<dbReference type="Pfam" id="PF03160">
    <property type="entry name" value="Calx-beta"/>
    <property type="match status" value="5"/>
</dbReference>
<dbReference type="GO" id="GO:0016787">
    <property type="term" value="F:hydrolase activity"/>
    <property type="evidence" value="ECO:0007669"/>
    <property type="project" value="UniProtKB-KW"/>
</dbReference>
<evidence type="ECO:0000256" key="1">
    <source>
        <dbReference type="ARBA" id="ARBA00022729"/>
    </source>
</evidence>
<feature type="domain" description="Calx-beta" evidence="6">
    <location>
        <begin position="903"/>
        <end position="950"/>
    </location>
</feature>
<dbReference type="InterPro" id="IPR051171">
    <property type="entry name" value="CaCA"/>
</dbReference>
<dbReference type="SUPFAM" id="SSF141072">
    <property type="entry name" value="CalX-like"/>
    <property type="match status" value="7"/>
</dbReference>
<feature type="region of interest" description="Disordered" evidence="5">
    <location>
        <begin position="139"/>
        <end position="165"/>
    </location>
</feature>
<evidence type="ECO:0000256" key="2">
    <source>
        <dbReference type="ARBA" id="ARBA00022737"/>
    </source>
</evidence>
<dbReference type="InterPro" id="IPR019960">
    <property type="entry name" value="T1SS_VCA0849"/>
</dbReference>
<dbReference type="RefSeq" id="WP_062710779.1">
    <property type="nucleotide sequence ID" value="NZ_CAWRCI010000025.1"/>
</dbReference>
<dbReference type="GO" id="GO:0030001">
    <property type="term" value="P:metal ion transport"/>
    <property type="evidence" value="ECO:0007669"/>
    <property type="project" value="TreeGrafter"/>
</dbReference>
<keyword evidence="7" id="KW-0378">Hydrolase</keyword>
<dbReference type="Gene3D" id="2.60.40.2030">
    <property type="match status" value="7"/>
</dbReference>
<keyword evidence="1" id="KW-0732">Signal</keyword>
<evidence type="ECO:0000259" key="6">
    <source>
        <dbReference type="Pfam" id="PF03160"/>
    </source>
</evidence>
<dbReference type="Gene3D" id="2.150.10.10">
    <property type="entry name" value="Serralysin-like metalloprotease, C-terminal"/>
    <property type="match status" value="1"/>
</dbReference>
<keyword evidence="3" id="KW-0106">Calcium</keyword>
<name>A0A128FAB1_9GAMM</name>
<feature type="compositionally biased region" description="Polar residues" evidence="5">
    <location>
        <begin position="195"/>
        <end position="212"/>
    </location>
</feature>
<dbReference type="InterPro" id="IPR038081">
    <property type="entry name" value="CalX-like_sf"/>
</dbReference>
<feature type="domain" description="Calx-beta" evidence="6">
    <location>
        <begin position="260"/>
        <end position="362"/>
    </location>
</feature>
<dbReference type="InterPro" id="IPR001343">
    <property type="entry name" value="Hemolysn_Ca-bd"/>
</dbReference>
<reference evidence="8" key="1">
    <citation type="submission" date="2016-02" db="EMBL/GenBank/DDBJ databases">
        <authorList>
            <person name="Rodrigo-Torres Lidia"/>
            <person name="Arahal R.David."/>
        </authorList>
    </citation>
    <scope>NUCLEOTIDE SEQUENCE [LARGE SCALE GENOMIC DNA]</scope>
    <source>
        <strain evidence="8">CECT 8713</strain>
    </source>
</reference>
<evidence type="ECO:0000256" key="3">
    <source>
        <dbReference type="ARBA" id="ARBA00022837"/>
    </source>
</evidence>
<dbReference type="PROSITE" id="PS00330">
    <property type="entry name" value="HEMOLYSIN_CALCIUM"/>
    <property type="match status" value="1"/>
</dbReference>
<feature type="compositionally biased region" description="Low complexity" evidence="5">
    <location>
        <begin position="139"/>
        <end position="161"/>
    </location>
</feature>
<evidence type="ECO:0000313" key="7">
    <source>
        <dbReference type="EMBL" id="CZF83709.1"/>
    </source>
</evidence>
<dbReference type="Proteomes" id="UP000073601">
    <property type="component" value="Unassembled WGS sequence"/>
</dbReference>
<dbReference type="PRINTS" id="PR00313">
    <property type="entry name" value="CABNDNGRPT"/>
</dbReference>
<keyword evidence="4" id="KW-0406">Ion transport</keyword>
<feature type="region of interest" description="Disordered" evidence="5">
    <location>
        <begin position="191"/>
        <end position="220"/>
    </location>
</feature>
<dbReference type="GO" id="GO:0007154">
    <property type="term" value="P:cell communication"/>
    <property type="evidence" value="ECO:0007669"/>
    <property type="project" value="InterPro"/>
</dbReference>
<evidence type="ECO:0000256" key="4">
    <source>
        <dbReference type="ARBA" id="ARBA00023065"/>
    </source>
</evidence>
<accession>A0A128FAB1</accession>
<feature type="domain" description="Calx-beta" evidence="6">
    <location>
        <begin position="1023"/>
        <end position="1071"/>
    </location>
</feature>
<organism evidence="7 8">
    <name type="scientific">Grimontia marina</name>
    <dbReference type="NCBI Taxonomy" id="646534"/>
    <lineage>
        <taxon>Bacteria</taxon>
        <taxon>Pseudomonadati</taxon>
        <taxon>Pseudomonadota</taxon>
        <taxon>Gammaproteobacteria</taxon>
        <taxon>Vibrionales</taxon>
        <taxon>Vibrionaceae</taxon>
        <taxon>Grimontia</taxon>
    </lineage>
</organism>
<dbReference type="InterPro" id="IPR003644">
    <property type="entry name" value="Calx_beta"/>
</dbReference>
<dbReference type="PANTHER" id="PTHR11878">
    <property type="entry name" value="SODIUM/CALCIUM EXCHANGER"/>
    <property type="match status" value="1"/>
</dbReference>